<dbReference type="Proteomes" id="UP000295536">
    <property type="component" value="Unassembled WGS sequence"/>
</dbReference>
<dbReference type="Proteomes" id="UP000315577">
    <property type="component" value="Unassembled WGS sequence"/>
</dbReference>
<dbReference type="NCBIfam" id="NF047331">
    <property type="entry name" value="phage_HTJ"/>
    <property type="match status" value="1"/>
</dbReference>
<name>A0A4V2UW92_9BURK</name>
<evidence type="ECO:0000313" key="2">
    <source>
        <dbReference type="EMBL" id="TSE20307.1"/>
    </source>
</evidence>
<proteinExistence type="predicted"/>
<evidence type="ECO:0000313" key="1">
    <source>
        <dbReference type="EMBL" id="TCS98767.1"/>
    </source>
</evidence>
<keyword evidence="4" id="KW-1185">Reference proteome</keyword>
<dbReference type="RefSeq" id="WP_132962086.1">
    <property type="nucleotide sequence ID" value="NZ_SMAH01000004.1"/>
</dbReference>
<evidence type="ECO:0000313" key="4">
    <source>
        <dbReference type="Proteomes" id="UP000315577"/>
    </source>
</evidence>
<organism evidence="1 3">
    <name type="scientific">Tepidimonas ignava</name>
    <dbReference type="NCBI Taxonomy" id="114249"/>
    <lineage>
        <taxon>Bacteria</taxon>
        <taxon>Pseudomonadati</taxon>
        <taxon>Pseudomonadota</taxon>
        <taxon>Betaproteobacteria</taxon>
        <taxon>Burkholderiales</taxon>
        <taxon>Tepidimonas</taxon>
    </lineage>
</organism>
<reference evidence="1 3" key="1">
    <citation type="submission" date="2019-03" db="EMBL/GenBank/DDBJ databases">
        <title>Genomic Encyclopedia of Type Strains, Phase IV (KMG-IV): sequencing the most valuable type-strain genomes for metagenomic binning, comparative biology and taxonomic classification.</title>
        <authorList>
            <person name="Goeker M."/>
        </authorList>
    </citation>
    <scope>NUCLEOTIDE SEQUENCE [LARGE SCALE GENOMIC DNA]</scope>
    <source>
        <strain evidence="1 3">DSM 12034</strain>
    </source>
</reference>
<dbReference type="EMBL" id="SMAH01000004">
    <property type="protein sequence ID" value="TCS98767.1"/>
    <property type="molecule type" value="Genomic_DNA"/>
</dbReference>
<dbReference type="AlphaFoldDB" id="A0A4V2UW92"/>
<protein>
    <recommendedName>
        <fullName evidence="5">GpW protein</fullName>
    </recommendedName>
</protein>
<dbReference type="OrthoDB" id="9154859at2"/>
<evidence type="ECO:0008006" key="5">
    <source>
        <dbReference type="Google" id="ProtNLM"/>
    </source>
</evidence>
<reference evidence="2 4" key="2">
    <citation type="submission" date="2019-07" db="EMBL/GenBank/DDBJ databases">
        <title>Tepidimonas ignava SPS-1037 draft genome.</title>
        <authorList>
            <person name="Da Costa M.S."/>
            <person name="Froufe H.J.C."/>
            <person name="Egas C."/>
            <person name="Albuquerque L."/>
        </authorList>
    </citation>
    <scope>NUCLEOTIDE SEQUENCE [LARGE SCALE GENOMIC DNA]</scope>
    <source>
        <strain evidence="2 4">SPS-1037</strain>
    </source>
</reference>
<evidence type="ECO:0000313" key="3">
    <source>
        <dbReference type="Proteomes" id="UP000295536"/>
    </source>
</evidence>
<accession>A0A4V2UW92</accession>
<gene>
    <name evidence="1" type="ORF">EDC36_104191</name>
    <name evidence="2" type="ORF">Tigna_01938</name>
</gene>
<dbReference type="EMBL" id="VJNC01000013">
    <property type="protein sequence ID" value="TSE20307.1"/>
    <property type="molecule type" value="Genomic_DNA"/>
</dbReference>
<sequence>MELSELKRLRDELVAARYSGVLTVKAGEQWVTYKSEAELRAALEALNRDIAAAEGRARSRRLLAWCSKGL</sequence>
<comment type="caution">
    <text evidence="1">The sequence shown here is derived from an EMBL/GenBank/DDBJ whole genome shotgun (WGS) entry which is preliminary data.</text>
</comment>